<evidence type="ECO:0000259" key="1">
    <source>
        <dbReference type="Pfam" id="PF03644"/>
    </source>
</evidence>
<dbReference type="PANTHER" id="PTHR13246">
    <property type="entry name" value="ENDO BETA N-ACETYLGLUCOSAMINIDASE"/>
    <property type="match status" value="1"/>
</dbReference>
<evidence type="ECO:0000313" key="2">
    <source>
        <dbReference type="EMBL" id="KAK8959900.1"/>
    </source>
</evidence>
<sequence>MEVSLDPPNQNLKEFVGHLTQTMQPSCPGSLIIWYDSVTVDGELKYQNQLMKRTSPFLIYVMRIFCNYSWAEDYPKRFWYVAGDRRFDVYMGIDVWGRGTYGGGQWKTNVALDVLKRDDVSAAIFGPGWLYETQQGEDFQGAQNRYSVKILF</sequence>
<dbReference type="Proteomes" id="UP001412067">
    <property type="component" value="Unassembled WGS sequence"/>
</dbReference>
<proteinExistence type="predicted"/>
<dbReference type="InterPro" id="IPR032979">
    <property type="entry name" value="ENGase"/>
</dbReference>
<protein>
    <recommendedName>
        <fullName evidence="1">Cytosolic endo-beta-N-acetylglucosaminidase TIM barrel domain-containing protein</fullName>
    </recommendedName>
</protein>
<dbReference type="PANTHER" id="PTHR13246:SF1">
    <property type="entry name" value="CYTOSOLIC ENDO-BETA-N-ACETYLGLUCOSAMINIDASE"/>
    <property type="match status" value="1"/>
</dbReference>
<accession>A0ABR2M8D6</accession>
<name>A0ABR2M8D6_9ASPA</name>
<keyword evidence="3" id="KW-1185">Reference proteome</keyword>
<dbReference type="EMBL" id="JBBWWR010000011">
    <property type="protein sequence ID" value="KAK8959900.1"/>
    <property type="molecule type" value="Genomic_DNA"/>
</dbReference>
<comment type="caution">
    <text evidence="2">The sequence shown here is derived from an EMBL/GenBank/DDBJ whole genome shotgun (WGS) entry which is preliminary data.</text>
</comment>
<dbReference type="Pfam" id="PF03644">
    <property type="entry name" value="Glyco_hydro_85"/>
    <property type="match status" value="1"/>
</dbReference>
<dbReference type="InterPro" id="IPR005201">
    <property type="entry name" value="TIM_ENGase"/>
</dbReference>
<feature type="domain" description="Cytosolic endo-beta-N-acetylglucosaminidase TIM barrel" evidence="1">
    <location>
        <begin position="9"/>
        <end position="146"/>
    </location>
</feature>
<organism evidence="2 3">
    <name type="scientific">Platanthera guangdongensis</name>
    <dbReference type="NCBI Taxonomy" id="2320717"/>
    <lineage>
        <taxon>Eukaryota</taxon>
        <taxon>Viridiplantae</taxon>
        <taxon>Streptophyta</taxon>
        <taxon>Embryophyta</taxon>
        <taxon>Tracheophyta</taxon>
        <taxon>Spermatophyta</taxon>
        <taxon>Magnoliopsida</taxon>
        <taxon>Liliopsida</taxon>
        <taxon>Asparagales</taxon>
        <taxon>Orchidaceae</taxon>
        <taxon>Orchidoideae</taxon>
        <taxon>Orchideae</taxon>
        <taxon>Orchidinae</taxon>
        <taxon>Platanthera</taxon>
    </lineage>
</organism>
<reference evidence="2 3" key="1">
    <citation type="journal article" date="2022" name="Nat. Plants">
        <title>Genomes of leafy and leafless Platanthera orchids illuminate the evolution of mycoheterotrophy.</title>
        <authorList>
            <person name="Li M.H."/>
            <person name="Liu K.W."/>
            <person name="Li Z."/>
            <person name="Lu H.C."/>
            <person name="Ye Q.L."/>
            <person name="Zhang D."/>
            <person name="Wang J.Y."/>
            <person name="Li Y.F."/>
            <person name="Zhong Z.M."/>
            <person name="Liu X."/>
            <person name="Yu X."/>
            <person name="Liu D.K."/>
            <person name="Tu X.D."/>
            <person name="Liu B."/>
            <person name="Hao Y."/>
            <person name="Liao X.Y."/>
            <person name="Jiang Y.T."/>
            <person name="Sun W.H."/>
            <person name="Chen J."/>
            <person name="Chen Y.Q."/>
            <person name="Ai Y."/>
            <person name="Zhai J.W."/>
            <person name="Wu S.S."/>
            <person name="Zhou Z."/>
            <person name="Hsiao Y.Y."/>
            <person name="Wu W.L."/>
            <person name="Chen Y.Y."/>
            <person name="Lin Y.F."/>
            <person name="Hsu J.L."/>
            <person name="Li C.Y."/>
            <person name="Wang Z.W."/>
            <person name="Zhao X."/>
            <person name="Zhong W.Y."/>
            <person name="Ma X.K."/>
            <person name="Ma L."/>
            <person name="Huang J."/>
            <person name="Chen G.Z."/>
            <person name="Huang M.Z."/>
            <person name="Huang L."/>
            <person name="Peng D.H."/>
            <person name="Luo Y.B."/>
            <person name="Zou S.Q."/>
            <person name="Chen S.P."/>
            <person name="Lan S."/>
            <person name="Tsai W.C."/>
            <person name="Van de Peer Y."/>
            <person name="Liu Z.J."/>
        </authorList>
    </citation>
    <scope>NUCLEOTIDE SEQUENCE [LARGE SCALE GENOMIC DNA]</scope>
    <source>
        <strain evidence="2">Lor288</strain>
    </source>
</reference>
<evidence type="ECO:0000313" key="3">
    <source>
        <dbReference type="Proteomes" id="UP001412067"/>
    </source>
</evidence>
<dbReference type="Gene3D" id="3.20.20.80">
    <property type="entry name" value="Glycosidases"/>
    <property type="match status" value="1"/>
</dbReference>
<gene>
    <name evidence="2" type="ORF">KSP40_PGU022244</name>
</gene>